<feature type="region of interest" description="Disordered" evidence="13">
    <location>
        <begin position="394"/>
        <end position="419"/>
    </location>
</feature>
<evidence type="ECO:0000256" key="1">
    <source>
        <dbReference type="ARBA" id="ARBA00004141"/>
    </source>
</evidence>
<dbReference type="AlphaFoldDB" id="A0A7J7IM23"/>
<keyword evidence="11" id="KW-1208">Phospholipid metabolism</keyword>
<evidence type="ECO:0000256" key="4">
    <source>
        <dbReference type="ARBA" id="ARBA00022516"/>
    </source>
</evidence>
<dbReference type="GO" id="GO:0006656">
    <property type="term" value="P:phosphatidylcholine biosynthetic process"/>
    <property type="evidence" value="ECO:0007669"/>
    <property type="project" value="TreeGrafter"/>
</dbReference>
<comment type="subcellular location">
    <subcellularLocation>
        <location evidence="1">Membrane</location>
        <topology evidence="1">Multi-pass membrane protein</topology>
    </subcellularLocation>
</comment>
<keyword evidence="12" id="KW-0012">Acyltransferase</keyword>
<dbReference type="PANTHER" id="PTHR31201">
    <property type="entry name" value="OS01G0585100 PROTEIN"/>
    <property type="match status" value="1"/>
</dbReference>
<gene>
    <name evidence="15" type="ORF">F1559_002970</name>
</gene>
<evidence type="ECO:0000313" key="15">
    <source>
        <dbReference type="EMBL" id="KAF6004165.1"/>
    </source>
</evidence>
<dbReference type="GO" id="GO:0016020">
    <property type="term" value="C:membrane"/>
    <property type="evidence" value="ECO:0007669"/>
    <property type="project" value="UniProtKB-SubCell"/>
</dbReference>
<name>A0A7J7IM23_9RHOD</name>
<keyword evidence="8" id="KW-0443">Lipid metabolism</keyword>
<protein>
    <recommendedName>
        <fullName evidence="3">Glycerophosphocholine acyltransferase 1</fullName>
    </recommendedName>
</protein>
<comment type="similarity">
    <text evidence="2">Belongs to the GPC1 family.</text>
</comment>
<dbReference type="PANTHER" id="PTHR31201:SF1">
    <property type="entry name" value="GLYCEROPHOSPHOCHOLINE ACYLTRANSFERASE 1"/>
    <property type="match status" value="1"/>
</dbReference>
<evidence type="ECO:0000256" key="5">
    <source>
        <dbReference type="ARBA" id="ARBA00022679"/>
    </source>
</evidence>
<evidence type="ECO:0000256" key="12">
    <source>
        <dbReference type="ARBA" id="ARBA00023315"/>
    </source>
</evidence>
<evidence type="ECO:0000256" key="13">
    <source>
        <dbReference type="SAM" id="MobiDB-lite"/>
    </source>
</evidence>
<accession>A0A7J7IM23</accession>
<feature type="transmembrane region" description="Helical" evidence="14">
    <location>
        <begin position="157"/>
        <end position="174"/>
    </location>
</feature>
<organism evidence="15 16">
    <name type="scientific">Cyanidiococcus yangmingshanensis</name>
    <dbReference type="NCBI Taxonomy" id="2690220"/>
    <lineage>
        <taxon>Eukaryota</taxon>
        <taxon>Rhodophyta</taxon>
        <taxon>Bangiophyceae</taxon>
        <taxon>Cyanidiales</taxon>
        <taxon>Cyanidiaceae</taxon>
        <taxon>Cyanidiococcus</taxon>
    </lineage>
</organism>
<feature type="transmembrane region" description="Helical" evidence="14">
    <location>
        <begin position="105"/>
        <end position="122"/>
    </location>
</feature>
<proteinExistence type="inferred from homology"/>
<dbReference type="GO" id="GO:0016746">
    <property type="term" value="F:acyltransferase activity"/>
    <property type="evidence" value="ECO:0007669"/>
    <property type="project" value="UniProtKB-KW"/>
</dbReference>
<keyword evidence="4" id="KW-0444">Lipid biosynthesis</keyword>
<evidence type="ECO:0000256" key="9">
    <source>
        <dbReference type="ARBA" id="ARBA00023136"/>
    </source>
</evidence>
<feature type="transmembrane region" description="Helical" evidence="14">
    <location>
        <begin position="352"/>
        <end position="370"/>
    </location>
</feature>
<feature type="compositionally biased region" description="Basic and acidic residues" evidence="13">
    <location>
        <begin position="401"/>
        <end position="412"/>
    </location>
</feature>
<keyword evidence="6 14" id="KW-0812">Transmembrane</keyword>
<feature type="transmembrane region" description="Helical" evidence="14">
    <location>
        <begin position="259"/>
        <end position="278"/>
    </location>
</feature>
<evidence type="ECO:0000256" key="14">
    <source>
        <dbReference type="SAM" id="Phobius"/>
    </source>
</evidence>
<dbReference type="Proteomes" id="UP000530660">
    <property type="component" value="Unassembled WGS sequence"/>
</dbReference>
<comment type="caution">
    <text evidence="15">The sequence shown here is derived from an EMBL/GenBank/DDBJ whole genome shotgun (WGS) entry which is preliminary data.</text>
</comment>
<evidence type="ECO:0000256" key="2">
    <source>
        <dbReference type="ARBA" id="ARBA00006675"/>
    </source>
</evidence>
<keyword evidence="10" id="KW-0594">Phospholipid biosynthesis</keyword>
<keyword evidence="9 14" id="KW-0472">Membrane</keyword>
<evidence type="ECO:0000256" key="3">
    <source>
        <dbReference type="ARBA" id="ARBA00019082"/>
    </source>
</evidence>
<evidence type="ECO:0000256" key="8">
    <source>
        <dbReference type="ARBA" id="ARBA00023098"/>
    </source>
</evidence>
<feature type="transmembrane region" description="Helical" evidence="14">
    <location>
        <begin position="180"/>
        <end position="203"/>
    </location>
</feature>
<evidence type="ECO:0000256" key="6">
    <source>
        <dbReference type="ARBA" id="ARBA00022692"/>
    </source>
</evidence>
<evidence type="ECO:0000313" key="16">
    <source>
        <dbReference type="Proteomes" id="UP000530660"/>
    </source>
</evidence>
<dbReference type="OrthoDB" id="406287at2759"/>
<dbReference type="EMBL" id="VWRR01000004">
    <property type="protein sequence ID" value="KAF6004165.1"/>
    <property type="molecule type" value="Genomic_DNA"/>
</dbReference>
<reference evidence="15 16" key="1">
    <citation type="journal article" date="2020" name="J. Phycol.">
        <title>Comparative genome analysis reveals Cyanidiococcus gen. nov., a new extremophilic red algal genus sister to Cyanidioschyzon (Cyanidioschyzonaceae, Rhodophyta).</title>
        <authorList>
            <person name="Liu S.-L."/>
            <person name="Chiang Y.-R."/>
            <person name="Yoon H.S."/>
            <person name="Fu H.-Y."/>
        </authorList>
    </citation>
    <scope>NUCLEOTIDE SEQUENCE [LARGE SCALE GENOMIC DNA]</scope>
    <source>
        <strain evidence="15 16">THAL066</strain>
    </source>
</reference>
<sequence>MNGQTSFVSREERIPQVTAMGHTDEKSNSDDRGRLVAEELNEFQVSDAYYEPDLVNLSLSDVFTLGSLASLEDKIRNTKHRIVERRRALERRVRTPEVIRLRDKLSFVLGLLNVLFTEYVILRQPSHLWEWYLYQLTPLLMLRYYSYRKSAQHYFMYDYCYFVQALLVAFYFGLPRAQTWRQIMFVALFASANGPVLWAMVAWRNALVFHSLDKMTSIFIHIFPPLVTYNARWHSDVVASHRLGVCDHEEDCLALGRRAFTIAVPLVIFLVWQSLYLAKVLVISRRKLDRNPEMITSLRWLTRHSGSAVFRMLNIFGERYQNLALAFWQLIFTVVTCLPTALLWRYKWMHEIVLALVGLVVVWNGSNYYFEVFASRYTRRMLEYARDRVQEMETNATAQTNKRDESVSDVHDAQPNASQ</sequence>
<feature type="transmembrane region" description="Helical" evidence="14">
    <location>
        <begin position="323"/>
        <end position="346"/>
    </location>
</feature>
<feature type="region of interest" description="Disordered" evidence="13">
    <location>
        <begin position="1"/>
        <end position="31"/>
    </location>
</feature>
<evidence type="ECO:0000256" key="10">
    <source>
        <dbReference type="ARBA" id="ARBA00023209"/>
    </source>
</evidence>
<evidence type="ECO:0000256" key="11">
    <source>
        <dbReference type="ARBA" id="ARBA00023264"/>
    </source>
</evidence>
<evidence type="ECO:0000256" key="7">
    <source>
        <dbReference type="ARBA" id="ARBA00022989"/>
    </source>
</evidence>
<dbReference type="InterPro" id="IPR021261">
    <property type="entry name" value="GPCAT"/>
</dbReference>
<keyword evidence="16" id="KW-1185">Reference proteome</keyword>
<feature type="compositionally biased region" description="Basic and acidic residues" evidence="13">
    <location>
        <begin position="22"/>
        <end position="31"/>
    </location>
</feature>
<dbReference type="Pfam" id="PF10998">
    <property type="entry name" value="DUF2838"/>
    <property type="match status" value="1"/>
</dbReference>
<keyword evidence="7 14" id="KW-1133">Transmembrane helix</keyword>
<keyword evidence="5" id="KW-0808">Transferase</keyword>